<accession>A0AA40FEJ3</accession>
<reference evidence="2" key="1">
    <citation type="submission" date="2021-10" db="EMBL/GenBank/DDBJ databases">
        <title>Melipona bicolor Genome sequencing and assembly.</title>
        <authorList>
            <person name="Araujo N.S."/>
            <person name="Arias M.C."/>
        </authorList>
    </citation>
    <scope>NUCLEOTIDE SEQUENCE</scope>
    <source>
        <strain evidence="2">USP_2M_L1-L4_2017</strain>
        <tissue evidence="2">Whole body</tissue>
    </source>
</reference>
<protein>
    <submittedName>
        <fullName evidence="2">Uncharacterized protein</fullName>
    </submittedName>
</protein>
<keyword evidence="3" id="KW-1185">Reference proteome</keyword>
<evidence type="ECO:0000256" key="1">
    <source>
        <dbReference type="SAM" id="MobiDB-lite"/>
    </source>
</evidence>
<organism evidence="2 3">
    <name type="scientific">Melipona bicolor</name>
    <dbReference type="NCBI Taxonomy" id="60889"/>
    <lineage>
        <taxon>Eukaryota</taxon>
        <taxon>Metazoa</taxon>
        <taxon>Ecdysozoa</taxon>
        <taxon>Arthropoda</taxon>
        <taxon>Hexapoda</taxon>
        <taxon>Insecta</taxon>
        <taxon>Pterygota</taxon>
        <taxon>Neoptera</taxon>
        <taxon>Endopterygota</taxon>
        <taxon>Hymenoptera</taxon>
        <taxon>Apocrita</taxon>
        <taxon>Aculeata</taxon>
        <taxon>Apoidea</taxon>
        <taxon>Anthophila</taxon>
        <taxon>Apidae</taxon>
        <taxon>Melipona</taxon>
    </lineage>
</organism>
<dbReference type="EMBL" id="JAHYIQ010000050">
    <property type="protein sequence ID" value="KAK1117527.1"/>
    <property type="molecule type" value="Genomic_DNA"/>
</dbReference>
<sequence>MRVWSVACASEGTEKEEGKWNRLDVEKRKVEKGVPRRMSSDCSLVHEHWLGSAREFLGILAFLMPSNGSRASGGFKYDHGQPPPGRSSETGSIDSEKSKRRSTAFLESESVHLATSREKFRNLRNFRGRIGCAMKFISL</sequence>
<proteinExistence type="predicted"/>
<comment type="caution">
    <text evidence="2">The sequence shown here is derived from an EMBL/GenBank/DDBJ whole genome shotgun (WGS) entry which is preliminary data.</text>
</comment>
<evidence type="ECO:0000313" key="3">
    <source>
        <dbReference type="Proteomes" id="UP001177670"/>
    </source>
</evidence>
<gene>
    <name evidence="2" type="ORF">K0M31_016562</name>
</gene>
<name>A0AA40FEJ3_9HYME</name>
<dbReference type="AlphaFoldDB" id="A0AA40FEJ3"/>
<feature type="region of interest" description="Disordered" evidence="1">
    <location>
        <begin position="72"/>
        <end position="104"/>
    </location>
</feature>
<dbReference type="Proteomes" id="UP001177670">
    <property type="component" value="Unassembled WGS sequence"/>
</dbReference>
<evidence type="ECO:0000313" key="2">
    <source>
        <dbReference type="EMBL" id="KAK1117527.1"/>
    </source>
</evidence>